<evidence type="ECO:0000313" key="4">
    <source>
        <dbReference type="EnsemblPlants" id="PNT77268"/>
    </source>
</evidence>
<dbReference type="SUPFAM" id="SSF46565">
    <property type="entry name" value="Chaperone J-domain"/>
    <property type="match status" value="1"/>
</dbReference>
<name>A0A2K2DSK4_BRADI</name>
<proteinExistence type="predicted"/>
<dbReference type="Gene3D" id="1.10.287.110">
    <property type="entry name" value="DnaJ domain"/>
    <property type="match status" value="1"/>
</dbReference>
<dbReference type="PANTHER" id="PTHR44137:SF32">
    <property type="entry name" value="DNAJ HEAT SHOCK AMINO-TERMINAL DOMAIN PROTEIN"/>
    <property type="match status" value="1"/>
</dbReference>
<dbReference type="Pfam" id="PF11926">
    <property type="entry name" value="DUF3444"/>
    <property type="match status" value="1"/>
</dbReference>
<evidence type="ECO:0000259" key="2">
    <source>
        <dbReference type="PROSITE" id="PS50076"/>
    </source>
</evidence>
<dbReference type="GO" id="GO:0005783">
    <property type="term" value="C:endoplasmic reticulum"/>
    <property type="evidence" value="ECO:0007669"/>
    <property type="project" value="UniProtKB-ARBA"/>
</dbReference>
<dbReference type="ExpressionAtlas" id="A0A2K2DSK4">
    <property type="expression patterns" value="baseline"/>
</dbReference>
<evidence type="ECO:0000313" key="3">
    <source>
        <dbReference type="EMBL" id="PNT77268.1"/>
    </source>
</evidence>
<dbReference type="OrthoDB" id="66964at2759"/>
<accession>A0A2K2DSK4</accession>
<dbReference type="PROSITE" id="PS50076">
    <property type="entry name" value="DNAJ_2"/>
    <property type="match status" value="1"/>
</dbReference>
<dbReference type="CDD" id="cd06257">
    <property type="entry name" value="DnaJ"/>
    <property type="match status" value="1"/>
</dbReference>
<dbReference type="Gramene" id="PNT77268">
    <property type="protein sequence ID" value="PNT77268"/>
    <property type="gene ID" value="BRADI_1g60330v3"/>
</dbReference>
<dbReference type="PRINTS" id="PR00625">
    <property type="entry name" value="JDOMAIN"/>
</dbReference>
<feature type="compositionally biased region" description="Polar residues" evidence="1">
    <location>
        <begin position="164"/>
        <end position="176"/>
    </location>
</feature>
<dbReference type="InterPro" id="IPR024593">
    <property type="entry name" value="DUF3444"/>
</dbReference>
<protein>
    <recommendedName>
        <fullName evidence="2">J domain-containing protein</fullName>
    </recommendedName>
</protein>
<dbReference type="STRING" id="15368.A0A2K2DSK4"/>
<dbReference type="EnsemblPlants" id="PNT77268">
    <property type="protein sequence ID" value="PNT77268"/>
    <property type="gene ID" value="BRADI_1g60330v3"/>
</dbReference>
<feature type="region of interest" description="Disordered" evidence="1">
    <location>
        <begin position="137"/>
        <end position="179"/>
    </location>
</feature>
<keyword evidence="5" id="KW-1185">Reference proteome</keyword>
<dbReference type="EMBL" id="CM000880">
    <property type="protein sequence ID" value="PNT77268.1"/>
    <property type="molecule type" value="Genomic_DNA"/>
</dbReference>
<sequence length="518" mass="58975">MDLKGAKKWALKAQALFPGIEGIDQMITTFDIYLASEVKIAGEKDWYSVLSVDTSADDKTIKKQYRKLLLQIHPDKNKSVGALGAFLKVTDAYSVLSDKTKKVLYDRKRKLGIFRPKTSRSTKARAAPGAVHQTFEKVKRKREEKQAATGRENAVQKKRKPRQKQSNMSHSVNLGTSDVACGKKMRSVGKDAGDNSFRMPDGCVSFSTSSGSSQFQHVYGGSNGKQRARTHMSKTFSNAEMRRIMIDKTKNDLMEKLKEIKKDGPSSYIVADPHFHDFDKDRTERSFQSDQIWALYDEEDGMPRYYAFIREPISSSPFNIKISFLTSRANTEFGSLNWVSSGFKKTCGNFRIGRCETREVFNIFSHQIKWEKGPSGIIKIYPRKGDIWAVYRNCSPDWNGDTPDNVIRIYDLAEVLTDYDQDCSITVLPLIKIKGYRTIFQRHQDLNVIKRIPKDEMFRFSHQVPFVRMSAEEATNVPKDSYEVDPAAISEELLQEITKTVEEGKDMLGEEAPNTPKL</sequence>
<reference evidence="3" key="2">
    <citation type="submission" date="2017-06" db="EMBL/GenBank/DDBJ databases">
        <title>WGS assembly of Brachypodium distachyon.</title>
        <authorList>
            <consortium name="The International Brachypodium Initiative"/>
            <person name="Lucas S."/>
            <person name="Harmon-Smith M."/>
            <person name="Lail K."/>
            <person name="Tice H."/>
            <person name="Grimwood J."/>
            <person name="Bruce D."/>
            <person name="Barry K."/>
            <person name="Shu S."/>
            <person name="Lindquist E."/>
            <person name="Wang M."/>
            <person name="Pitluck S."/>
            <person name="Vogel J.P."/>
            <person name="Garvin D.F."/>
            <person name="Mockler T.C."/>
            <person name="Schmutz J."/>
            <person name="Rokhsar D."/>
            <person name="Bevan M.W."/>
        </authorList>
    </citation>
    <scope>NUCLEOTIDE SEQUENCE</scope>
    <source>
        <strain evidence="3">Bd21</strain>
    </source>
</reference>
<feature type="compositionally biased region" description="Basic and acidic residues" evidence="1">
    <location>
        <begin position="137"/>
        <end position="146"/>
    </location>
</feature>
<organism evidence="3">
    <name type="scientific">Brachypodium distachyon</name>
    <name type="common">Purple false brome</name>
    <name type="synonym">Trachynia distachya</name>
    <dbReference type="NCBI Taxonomy" id="15368"/>
    <lineage>
        <taxon>Eukaryota</taxon>
        <taxon>Viridiplantae</taxon>
        <taxon>Streptophyta</taxon>
        <taxon>Embryophyta</taxon>
        <taxon>Tracheophyta</taxon>
        <taxon>Spermatophyta</taxon>
        <taxon>Magnoliopsida</taxon>
        <taxon>Liliopsida</taxon>
        <taxon>Poales</taxon>
        <taxon>Poaceae</taxon>
        <taxon>BOP clade</taxon>
        <taxon>Pooideae</taxon>
        <taxon>Stipodae</taxon>
        <taxon>Brachypodieae</taxon>
        <taxon>Brachypodium</taxon>
    </lineage>
</organism>
<dbReference type="InterPro" id="IPR001623">
    <property type="entry name" value="DnaJ_domain"/>
</dbReference>
<evidence type="ECO:0000256" key="1">
    <source>
        <dbReference type="SAM" id="MobiDB-lite"/>
    </source>
</evidence>
<feature type="domain" description="J" evidence="2">
    <location>
        <begin position="45"/>
        <end position="109"/>
    </location>
</feature>
<dbReference type="InParanoid" id="A0A2K2DSK4"/>
<dbReference type="AlphaFoldDB" id="A0A2K2DSK4"/>
<dbReference type="PANTHER" id="PTHR44137">
    <property type="entry name" value="BNAC03G44070D PROTEIN"/>
    <property type="match status" value="1"/>
</dbReference>
<dbReference type="Pfam" id="PF00226">
    <property type="entry name" value="DnaJ"/>
    <property type="match status" value="1"/>
</dbReference>
<reference evidence="3 4" key="1">
    <citation type="journal article" date="2010" name="Nature">
        <title>Genome sequencing and analysis of the model grass Brachypodium distachyon.</title>
        <authorList>
            <consortium name="International Brachypodium Initiative"/>
        </authorList>
    </citation>
    <scope>NUCLEOTIDE SEQUENCE [LARGE SCALE GENOMIC DNA]</scope>
    <source>
        <strain evidence="3 4">Bd21</strain>
    </source>
</reference>
<dbReference type="SMART" id="SM00271">
    <property type="entry name" value="DnaJ"/>
    <property type="match status" value="1"/>
</dbReference>
<reference evidence="4" key="3">
    <citation type="submission" date="2018-08" db="UniProtKB">
        <authorList>
            <consortium name="EnsemblPlants"/>
        </authorList>
    </citation>
    <scope>IDENTIFICATION</scope>
    <source>
        <strain evidence="4">cv. Bd21</strain>
    </source>
</reference>
<dbReference type="InterPro" id="IPR036869">
    <property type="entry name" value="J_dom_sf"/>
</dbReference>
<evidence type="ECO:0000313" key="5">
    <source>
        <dbReference type="Proteomes" id="UP000008810"/>
    </source>
</evidence>
<dbReference type="Proteomes" id="UP000008810">
    <property type="component" value="Chromosome 1"/>
</dbReference>
<gene>
    <name evidence="3" type="ORF">BRADI_1g60330v3</name>
</gene>